<dbReference type="PROSITE" id="PS50102">
    <property type="entry name" value="RRM"/>
    <property type="match status" value="1"/>
</dbReference>
<dbReference type="GO" id="GO:0003723">
    <property type="term" value="F:RNA binding"/>
    <property type="evidence" value="ECO:0007669"/>
    <property type="project" value="UniProtKB-UniRule"/>
</dbReference>
<dbReference type="SMART" id="SM00360">
    <property type="entry name" value="RRM"/>
    <property type="match status" value="1"/>
</dbReference>
<dbReference type="EMBL" id="AZIL01001173">
    <property type="protein sequence ID" value="EWM24674.1"/>
    <property type="molecule type" value="Genomic_DNA"/>
</dbReference>
<dbReference type="SUPFAM" id="SSF54928">
    <property type="entry name" value="RNA-binding domain, RBD"/>
    <property type="match status" value="1"/>
</dbReference>
<gene>
    <name evidence="7" type="ORF">Naga_100123g15</name>
</gene>
<proteinExistence type="predicted"/>
<dbReference type="GO" id="GO:0004842">
    <property type="term" value="F:ubiquitin-protein transferase activity"/>
    <property type="evidence" value="ECO:0007669"/>
    <property type="project" value="InterPro"/>
</dbReference>
<organism evidence="7 8">
    <name type="scientific">Nannochloropsis gaditana</name>
    <dbReference type="NCBI Taxonomy" id="72520"/>
    <lineage>
        <taxon>Eukaryota</taxon>
        <taxon>Sar</taxon>
        <taxon>Stramenopiles</taxon>
        <taxon>Ochrophyta</taxon>
        <taxon>Eustigmatophyceae</taxon>
        <taxon>Eustigmatales</taxon>
        <taxon>Monodopsidaceae</taxon>
        <taxon>Nannochloropsis</taxon>
    </lineage>
</organism>
<keyword evidence="8" id="KW-1185">Reference proteome</keyword>
<keyword evidence="1 3" id="KW-0694">RNA-binding</keyword>
<sequence>MNEDTSGTGEAYDPFAQPYLPALPPAHDAPDSQAPPEAPVSLDPTRGDSSSPPRASGVSGATMDHKGKRLYVGQLSFDTTDREIRDIFSKIGSLRYCRIMTDKGTNKSRGFAFVGFSTRAAAQKAMQMWDNRELNGRRLKIRLAEPRAGEGEGGADEGGVGREDRAEGGVRGANGDSHHKQLPCSLRMDQINDFATAPALHFNVMRAGWAPSNVNR</sequence>
<dbReference type="InterPro" id="IPR000569">
    <property type="entry name" value="HECT_dom"/>
</dbReference>
<name>W7TWE7_9STRA</name>
<comment type="caution">
    <text evidence="2">Lacks conserved residue(s) required for the propagation of feature annotation.</text>
</comment>
<evidence type="ECO:0000313" key="7">
    <source>
        <dbReference type="EMBL" id="EWM24674.1"/>
    </source>
</evidence>
<evidence type="ECO:0000256" key="4">
    <source>
        <dbReference type="SAM" id="MobiDB-lite"/>
    </source>
</evidence>
<feature type="domain" description="HECT" evidence="6">
    <location>
        <begin position="130"/>
        <end position="163"/>
    </location>
</feature>
<dbReference type="AlphaFoldDB" id="W7TWE7"/>
<protein>
    <submittedName>
        <fullName evidence="7">Rnp-1 like rna-binding protein</fullName>
    </submittedName>
</protein>
<keyword evidence="2" id="KW-0833">Ubl conjugation pathway</keyword>
<reference evidence="7 8" key="1">
    <citation type="journal article" date="2014" name="Mol. Plant">
        <title>Chromosome Scale Genome Assembly and Transcriptome Profiling of Nannochloropsis gaditana in Nitrogen Depletion.</title>
        <authorList>
            <person name="Corteggiani Carpinelli E."/>
            <person name="Telatin A."/>
            <person name="Vitulo N."/>
            <person name="Forcato C."/>
            <person name="D'Angelo M."/>
            <person name="Schiavon R."/>
            <person name="Vezzi A."/>
            <person name="Giacometti G.M."/>
            <person name="Morosinotto T."/>
            <person name="Valle G."/>
        </authorList>
    </citation>
    <scope>NUCLEOTIDE SEQUENCE [LARGE SCALE GENOMIC DNA]</scope>
    <source>
        <strain evidence="7 8">B-31</strain>
    </source>
</reference>
<dbReference type="Gene3D" id="3.30.70.330">
    <property type="match status" value="1"/>
</dbReference>
<feature type="compositionally biased region" description="Basic and acidic residues" evidence="4">
    <location>
        <begin position="159"/>
        <end position="168"/>
    </location>
</feature>
<evidence type="ECO:0000259" key="6">
    <source>
        <dbReference type="PROSITE" id="PS50237"/>
    </source>
</evidence>
<dbReference type="OrthoDB" id="439808at2759"/>
<evidence type="ECO:0000256" key="2">
    <source>
        <dbReference type="PROSITE-ProRule" id="PRU00104"/>
    </source>
</evidence>
<dbReference type="InterPro" id="IPR052462">
    <property type="entry name" value="SLIRP/GR-RBP-like"/>
</dbReference>
<dbReference type="PANTHER" id="PTHR48027">
    <property type="entry name" value="HETEROGENEOUS NUCLEAR RIBONUCLEOPROTEIN 87F-RELATED"/>
    <property type="match status" value="1"/>
</dbReference>
<dbReference type="InterPro" id="IPR000504">
    <property type="entry name" value="RRM_dom"/>
</dbReference>
<feature type="region of interest" description="Disordered" evidence="4">
    <location>
        <begin position="146"/>
        <end position="181"/>
    </location>
</feature>
<dbReference type="InterPro" id="IPR035979">
    <property type="entry name" value="RBD_domain_sf"/>
</dbReference>
<evidence type="ECO:0000313" key="8">
    <source>
        <dbReference type="Proteomes" id="UP000019335"/>
    </source>
</evidence>
<evidence type="ECO:0000256" key="3">
    <source>
        <dbReference type="PROSITE-ProRule" id="PRU00176"/>
    </source>
</evidence>
<feature type="domain" description="RRM" evidence="5">
    <location>
        <begin position="68"/>
        <end position="146"/>
    </location>
</feature>
<evidence type="ECO:0000259" key="5">
    <source>
        <dbReference type="PROSITE" id="PS50102"/>
    </source>
</evidence>
<dbReference type="Pfam" id="PF00076">
    <property type="entry name" value="RRM_1"/>
    <property type="match status" value="1"/>
</dbReference>
<dbReference type="PROSITE" id="PS50237">
    <property type="entry name" value="HECT"/>
    <property type="match status" value="1"/>
</dbReference>
<comment type="caution">
    <text evidence="7">The sequence shown here is derived from an EMBL/GenBank/DDBJ whole genome shotgun (WGS) entry which is preliminary data.</text>
</comment>
<feature type="region of interest" description="Disordered" evidence="4">
    <location>
        <begin position="1"/>
        <end position="63"/>
    </location>
</feature>
<dbReference type="Proteomes" id="UP000019335">
    <property type="component" value="Chromosome 13"/>
</dbReference>
<accession>W7TWE7</accession>
<dbReference type="InterPro" id="IPR012677">
    <property type="entry name" value="Nucleotide-bd_a/b_plait_sf"/>
</dbReference>
<evidence type="ECO:0000256" key="1">
    <source>
        <dbReference type="ARBA" id="ARBA00022884"/>
    </source>
</evidence>